<feature type="non-terminal residue" evidence="1">
    <location>
        <position position="46"/>
    </location>
</feature>
<name>D4CWK8_9FUSO</name>
<dbReference type="EMBL" id="ACJY01000092">
    <property type="protein sequence ID" value="EFE86259.1"/>
    <property type="molecule type" value="Genomic_DNA"/>
</dbReference>
<proteinExistence type="predicted"/>
<dbReference type="eggNOG" id="COG3666">
    <property type="taxonomic scope" value="Bacteria"/>
</dbReference>
<evidence type="ECO:0000313" key="1">
    <source>
        <dbReference type="EMBL" id="EFE86259.1"/>
    </source>
</evidence>
<evidence type="ECO:0000313" key="2">
    <source>
        <dbReference type="Proteomes" id="UP000003748"/>
    </source>
</evidence>
<reference evidence="1 2" key="1">
    <citation type="submission" date="2010-02" db="EMBL/GenBank/DDBJ databases">
        <authorList>
            <person name="Weinstock G."/>
            <person name="Sodergren E."/>
            <person name="Clifton S."/>
            <person name="Fulton L."/>
            <person name="Fulton B."/>
            <person name="Courtney L."/>
            <person name="Fronick C."/>
            <person name="Harrison M."/>
            <person name="Strong C."/>
            <person name="Farmer C."/>
            <person name="Delahaunty K."/>
            <person name="Markovic C."/>
            <person name="Hall O."/>
            <person name="Minx P."/>
            <person name="Tomlinson C."/>
            <person name="Mitreva M."/>
            <person name="Nelson J."/>
            <person name="Hou S."/>
            <person name="Wollam A."/>
            <person name="Pepin K.H."/>
            <person name="Johnson M."/>
            <person name="Bhonagiri V."/>
            <person name="Zhang X."/>
            <person name="Suruliraj S."/>
            <person name="Warren W."/>
            <person name="Chinwalla A."/>
            <person name="Mardis E.R."/>
            <person name="Wilson R.K."/>
        </authorList>
    </citation>
    <scope>NUCLEOTIDE SEQUENCE [LARGE SCALE GENOMIC DNA]</scope>
    <source>
        <strain evidence="1 2">ATCC 33693</strain>
    </source>
</reference>
<dbReference type="HOGENOM" id="CLU_3192977_0_0_0"/>
<organism evidence="1 2">
    <name type="scientific">Fusobacterium periodonticum ATCC 33693</name>
    <dbReference type="NCBI Taxonomy" id="546275"/>
    <lineage>
        <taxon>Bacteria</taxon>
        <taxon>Fusobacteriati</taxon>
        <taxon>Fusobacteriota</taxon>
        <taxon>Fusobacteriia</taxon>
        <taxon>Fusobacteriales</taxon>
        <taxon>Fusobacteriaceae</taxon>
        <taxon>Fusobacterium</taxon>
    </lineage>
</organism>
<protein>
    <submittedName>
        <fullName evidence="1">Uncharacterized protein</fullName>
    </submittedName>
</protein>
<dbReference type="Proteomes" id="UP000003748">
    <property type="component" value="Unassembled WGS sequence"/>
</dbReference>
<dbReference type="AlphaFoldDB" id="D4CWK8"/>
<sequence>MIKQINNNKFFYFFQDKLFYINKDIDKDDPVRLLSAILEEMDFSNL</sequence>
<comment type="caution">
    <text evidence="1">The sequence shown here is derived from an EMBL/GenBank/DDBJ whole genome shotgun (WGS) entry which is preliminary data.</text>
</comment>
<accession>D4CWK8</accession>
<gene>
    <name evidence="1" type="ORF">FUSPEROL_01817</name>
</gene>